<dbReference type="EMBL" id="CP101497">
    <property type="protein sequence ID" value="UTT62522.1"/>
    <property type="molecule type" value="Genomic_DNA"/>
</dbReference>
<keyword evidence="1" id="KW-0812">Transmembrane</keyword>
<dbReference type="Proteomes" id="UP001060039">
    <property type="component" value="Chromosome"/>
</dbReference>
<dbReference type="PANTHER" id="PTHR34202:SF1">
    <property type="entry name" value="UPF0548 PROTEIN"/>
    <property type="match status" value="1"/>
</dbReference>
<accession>A0ABY5FX62</accession>
<protein>
    <submittedName>
        <fullName evidence="3">DUF1990 domain-containing protein</fullName>
    </submittedName>
</protein>
<dbReference type="InterPro" id="IPR018960">
    <property type="entry name" value="DUF1990"/>
</dbReference>
<dbReference type="PANTHER" id="PTHR34202">
    <property type="entry name" value="UPF0548 PROTEIN"/>
    <property type="match status" value="1"/>
</dbReference>
<keyword evidence="1" id="KW-1133">Transmembrane helix</keyword>
<dbReference type="RefSeq" id="WP_255159668.1">
    <property type="nucleotide sequence ID" value="NZ_CP101497.1"/>
</dbReference>
<keyword evidence="1" id="KW-0472">Membrane</keyword>
<evidence type="ECO:0000313" key="4">
    <source>
        <dbReference type="Proteomes" id="UP001060039"/>
    </source>
</evidence>
<feature type="transmembrane region" description="Helical" evidence="1">
    <location>
        <begin position="192"/>
        <end position="210"/>
    </location>
</feature>
<sequence>MTADSSRDRDRQQQPVTYAAVGATQAPDLLQYPPQGYRPLEQRGRIGHGDERWHYAVDELLTGGVYRGAGMGVRITPVTAGDAELTYHHVEYDTAGEPVEAAQVGAADEVYTSSGARHLRPGDIVVVGLEVGESLWLPLPCRVVLLEQAAQRVMYAVGTLPGHPFSGEEAFTLEQTDDGSVWLTVRSFARPAAWWGWPLLPGLLLARILIARRFLRALMGAIPTQQA</sequence>
<evidence type="ECO:0000256" key="1">
    <source>
        <dbReference type="SAM" id="Phobius"/>
    </source>
</evidence>
<gene>
    <name evidence="3" type="ORF">NNL39_12865</name>
</gene>
<keyword evidence="4" id="KW-1185">Reference proteome</keyword>
<evidence type="ECO:0000313" key="3">
    <source>
        <dbReference type="EMBL" id="UTT62522.1"/>
    </source>
</evidence>
<feature type="domain" description="DUF1990" evidence="2">
    <location>
        <begin position="92"/>
        <end position="217"/>
    </location>
</feature>
<feature type="domain" description="DUF1990" evidence="2">
    <location>
        <begin position="17"/>
        <end position="87"/>
    </location>
</feature>
<organism evidence="3 4">
    <name type="scientific">Microcella humidisoli</name>
    <dbReference type="NCBI Taxonomy" id="2963406"/>
    <lineage>
        <taxon>Bacteria</taxon>
        <taxon>Bacillati</taxon>
        <taxon>Actinomycetota</taxon>
        <taxon>Actinomycetes</taxon>
        <taxon>Micrococcales</taxon>
        <taxon>Microbacteriaceae</taxon>
        <taxon>Microcella</taxon>
    </lineage>
</organism>
<evidence type="ECO:0000259" key="2">
    <source>
        <dbReference type="Pfam" id="PF09348"/>
    </source>
</evidence>
<name>A0ABY5FX62_9MICO</name>
<dbReference type="Pfam" id="PF09348">
    <property type="entry name" value="DUF1990"/>
    <property type="match status" value="2"/>
</dbReference>
<reference evidence="3" key="1">
    <citation type="submission" date="2022-07" db="EMBL/GenBank/DDBJ databases">
        <title>Taxonomic analysis of Microcella humidisoli nov. sp., isolated from riverside soil.</title>
        <authorList>
            <person name="Molina K.M."/>
            <person name="Kim S.B."/>
        </authorList>
    </citation>
    <scope>NUCLEOTIDE SEQUENCE</scope>
    <source>
        <strain evidence="3">MMS21-STM10</strain>
    </source>
</reference>
<proteinExistence type="predicted"/>